<dbReference type="PROSITE" id="PS50088">
    <property type="entry name" value="ANK_REPEAT"/>
    <property type="match status" value="4"/>
</dbReference>
<evidence type="ECO:0000256" key="6">
    <source>
        <dbReference type="PROSITE-ProRule" id="PRU00023"/>
    </source>
</evidence>
<evidence type="ECO:0000256" key="7">
    <source>
        <dbReference type="SAM" id="MobiDB-lite"/>
    </source>
</evidence>
<feature type="repeat" description="ANK" evidence="6">
    <location>
        <begin position="201"/>
        <end position="233"/>
    </location>
</feature>
<evidence type="ECO:0000256" key="3">
    <source>
        <dbReference type="ARBA" id="ARBA00023043"/>
    </source>
</evidence>
<evidence type="ECO:0000256" key="1">
    <source>
        <dbReference type="ARBA" id="ARBA00004123"/>
    </source>
</evidence>
<dbReference type="InterPro" id="IPR036770">
    <property type="entry name" value="Ankyrin_rpt-contain_sf"/>
</dbReference>
<keyword evidence="8" id="KW-1185">Reference proteome</keyword>
<dbReference type="AlphaFoldDB" id="A0A6P3W3Z2"/>
<dbReference type="PRINTS" id="PR01415">
    <property type="entry name" value="ANKYRIN"/>
</dbReference>
<dbReference type="Pfam" id="PF00023">
    <property type="entry name" value="Ank"/>
    <property type="match status" value="1"/>
</dbReference>
<feature type="compositionally biased region" description="Polar residues" evidence="7">
    <location>
        <begin position="25"/>
        <end position="39"/>
    </location>
</feature>
<feature type="repeat" description="ANK" evidence="6">
    <location>
        <begin position="234"/>
        <end position="266"/>
    </location>
</feature>
<proteinExistence type="predicted"/>
<keyword evidence="3 6" id="KW-0040">ANK repeat</keyword>
<dbReference type="RefSeq" id="XP_012688853.1">
    <property type="nucleotide sequence ID" value="XM_012833399.3"/>
</dbReference>
<dbReference type="KEGG" id="char:105905403"/>
<evidence type="ECO:0000256" key="4">
    <source>
        <dbReference type="ARBA" id="ARBA00023242"/>
    </source>
</evidence>
<dbReference type="Proteomes" id="UP000515152">
    <property type="component" value="Chromosome 23"/>
</dbReference>
<organism evidence="8 9">
    <name type="scientific">Clupea harengus</name>
    <name type="common">Atlantic herring</name>
    <dbReference type="NCBI Taxonomy" id="7950"/>
    <lineage>
        <taxon>Eukaryota</taxon>
        <taxon>Metazoa</taxon>
        <taxon>Chordata</taxon>
        <taxon>Craniata</taxon>
        <taxon>Vertebrata</taxon>
        <taxon>Euteleostomi</taxon>
        <taxon>Actinopterygii</taxon>
        <taxon>Neopterygii</taxon>
        <taxon>Teleostei</taxon>
        <taxon>Clupei</taxon>
        <taxon>Clupeiformes</taxon>
        <taxon>Clupeoidei</taxon>
        <taxon>Clupeidae</taxon>
        <taxon>Clupea</taxon>
    </lineage>
</organism>
<dbReference type="PROSITE" id="PS50297">
    <property type="entry name" value="ANK_REP_REGION"/>
    <property type="match status" value="4"/>
</dbReference>
<accession>A0A6P3W3Z2</accession>
<evidence type="ECO:0000313" key="9">
    <source>
        <dbReference type="RefSeq" id="XP_012688853.1"/>
    </source>
</evidence>
<feature type="repeat" description="ANK" evidence="6">
    <location>
        <begin position="135"/>
        <end position="167"/>
    </location>
</feature>
<dbReference type="GO" id="GO:0061629">
    <property type="term" value="F:RNA polymerase II-specific DNA-binding transcription factor binding"/>
    <property type="evidence" value="ECO:0007669"/>
    <property type="project" value="TreeGrafter"/>
</dbReference>
<feature type="region of interest" description="Disordered" evidence="7">
    <location>
        <begin position="25"/>
        <end position="53"/>
    </location>
</feature>
<feature type="repeat" description="ANK" evidence="6">
    <location>
        <begin position="168"/>
        <end position="200"/>
    </location>
</feature>
<dbReference type="InterPro" id="IPR002110">
    <property type="entry name" value="Ankyrin_rpt"/>
</dbReference>
<dbReference type="SMART" id="SM00248">
    <property type="entry name" value="ANK"/>
    <property type="match status" value="4"/>
</dbReference>
<dbReference type="PANTHER" id="PTHR24126">
    <property type="entry name" value="ANKYRIN REPEAT, PH AND SEC7 DOMAIN CONTAINING PROTEIN SECG-RELATED"/>
    <property type="match status" value="1"/>
</dbReference>
<dbReference type="GO" id="GO:0006357">
    <property type="term" value="P:regulation of transcription by RNA polymerase II"/>
    <property type="evidence" value="ECO:0007669"/>
    <property type="project" value="TreeGrafter"/>
</dbReference>
<protein>
    <recommendedName>
        <fullName evidence="5">Ankyrin repeat domain-containing protein 1</fullName>
    </recommendedName>
</protein>
<dbReference type="GO" id="GO:0005737">
    <property type="term" value="C:cytoplasm"/>
    <property type="evidence" value="ECO:0007669"/>
    <property type="project" value="UniProtKB-ARBA"/>
</dbReference>
<evidence type="ECO:0000256" key="5">
    <source>
        <dbReference type="ARBA" id="ARBA00039564"/>
    </source>
</evidence>
<reference evidence="9" key="1">
    <citation type="submission" date="2025-08" db="UniProtKB">
        <authorList>
            <consortium name="RefSeq"/>
        </authorList>
    </citation>
    <scope>IDENTIFICATION</scope>
</reference>
<sequence>MGMLGFEGLVTGKTCGIKEPGEAETQQFATGEYETTVSQEKQDDLRSSRDLLDDHEAGKDDYLKLETVDDLQKILELKKKRKTKRVPVRKHKPAPEIVPYYVDEDDFLKAAEDKKMGIIEKYLEKNGDPNTYDNLNRTALHRASYQGHEAVVKRLLEVGAKVDQKDKLESTALHCACRGGSLPVVELLLKHNAKVTARDKLSSTPLHVAVRTGHYECAEHLIHCGADINTKDWEGDTPMHDAVRLNRFKFIQLLMMHGANMKMKNCEGKSPMDGLLEWQSEARDILGKFSDEKSSSPK</sequence>
<feature type="compositionally biased region" description="Basic and acidic residues" evidence="7">
    <location>
        <begin position="40"/>
        <end position="53"/>
    </location>
</feature>
<dbReference type="GO" id="GO:0005634">
    <property type="term" value="C:nucleus"/>
    <property type="evidence" value="ECO:0007669"/>
    <property type="project" value="UniProtKB-SubCell"/>
</dbReference>
<dbReference type="PANTHER" id="PTHR24126:SF7">
    <property type="entry name" value="ANKYRIN REPEAT DOMAIN-CONTAINING PROTEIN 1"/>
    <property type="match status" value="1"/>
</dbReference>
<dbReference type="SUPFAM" id="SSF48403">
    <property type="entry name" value="Ankyrin repeat"/>
    <property type="match status" value="1"/>
</dbReference>
<evidence type="ECO:0000313" key="8">
    <source>
        <dbReference type="Proteomes" id="UP000515152"/>
    </source>
</evidence>
<name>A0A6P3W3Z2_CLUHA</name>
<dbReference type="GeneID" id="105905403"/>
<evidence type="ECO:0000256" key="2">
    <source>
        <dbReference type="ARBA" id="ARBA00022737"/>
    </source>
</evidence>
<gene>
    <name evidence="9" type="primary">ankrd1b</name>
</gene>
<dbReference type="Pfam" id="PF12796">
    <property type="entry name" value="Ank_2"/>
    <property type="match status" value="1"/>
</dbReference>
<dbReference type="OrthoDB" id="426293at2759"/>
<dbReference type="CTD" id="564159"/>
<comment type="subcellular location">
    <subcellularLocation>
        <location evidence="1">Nucleus</location>
    </subcellularLocation>
</comment>
<dbReference type="Gene3D" id="1.25.40.20">
    <property type="entry name" value="Ankyrin repeat-containing domain"/>
    <property type="match status" value="2"/>
</dbReference>
<keyword evidence="4" id="KW-0539">Nucleus</keyword>
<keyword evidence="2" id="KW-0677">Repeat</keyword>